<evidence type="ECO:0000313" key="3">
    <source>
        <dbReference type="Proteomes" id="UP001173465"/>
    </source>
</evidence>
<evidence type="ECO:0000313" key="2">
    <source>
        <dbReference type="EMBL" id="MDM1697388.1"/>
    </source>
</evidence>
<keyword evidence="1" id="KW-0812">Transmembrane</keyword>
<dbReference type="EMBL" id="JACANB010000025">
    <property type="protein sequence ID" value="MDM1697388.1"/>
    <property type="molecule type" value="Genomic_DNA"/>
</dbReference>
<keyword evidence="1" id="KW-1133">Transmembrane helix</keyword>
<proteinExistence type="predicted"/>
<reference evidence="2" key="2">
    <citation type="journal article" date="2022" name="Sci. Total Environ.">
        <title>Prevalence, transmission, and molecular epidemiology of tet(X)-positive bacteria among humans, animals, and environmental niches in China: An epidemiological, and genomic-based study.</title>
        <authorList>
            <person name="Dong N."/>
            <person name="Zeng Y."/>
            <person name="Cai C."/>
            <person name="Sun C."/>
            <person name="Lu J."/>
            <person name="Liu C."/>
            <person name="Zhou H."/>
            <person name="Sun Q."/>
            <person name="Shu L."/>
            <person name="Wang H."/>
            <person name="Wang Y."/>
            <person name="Wang S."/>
            <person name="Wu C."/>
            <person name="Chan E.W."/>
            <person name="Chen G."/>
            <person name="Shen Z."/>
            <person name="Chen S."/>
            <person name="Zhang R."/>
        </authorList>
    </citation>
    <scope>NUCLEOTIDE SEQUENCE</scope>
    <source>
        <strain evidence="2">DF46-2-2</strain>
    </source>
</reference>
<dbReference type="RefSeq" id="WP_286594609.1">
    <property type="nucleotide sequence ID" value="NZ_JACANB010000025.1"/>
</dbReference>
<feature type="transmembrane region" description="Helical" evidence="1">
    <location>
        <begin position="144"/>
        <end position="163"/>
    </location>
</feature>
<organism evidence="2 3">
    <name type="scientific">Thiopseudomonas alkaliphila</name>
    <dbReference type="NCBI Taxonomy" id="1697053"/>
    <lineage>
        <taxon>Bacteria</taxon>
        <taxon>Pseudomonadati</taxon>
        <taxon>Pseudomonadota</taxon>
        <taxon>Gammaproteobacteria</taxon>
        <taxon>Pseudomonadales</taxon>
        <taxon>Pseudomonadaceae</taxon>
        <taxon>Thiopseudomonas</taxon>
    </lineage>
</organism>
<name>A0AAW7DXI8_9GAMM</name>
<feature type="transmembrane region" description="Helical" evidence="1">
    <location>
        <begin position="6"/>
        <end position="29"/>
    </location>
</feature>
<feature type="transmembrane region" description="Helical" evidence="1">
    <location>
        <begin position="87"/>
        <end position="109"/>
    </location>
</feature>
<feature type="transmembrane region" description="Helical" evidence="1">
    <location>
        <begin position="57"/>
        <end position="75"/>
    </location>
</feature>
<dbReference type="AlphaFoldDB" id="A0AAW7DXI8"/>
<evidence type="ECO:0000256" key="1">
    <source>
        <dbReference type="SAM" id="Phobius"/>
    </source>
</evidence>
<keyword evidence="1" id="KW-0472">Membrane</keyword>
<sequence>MIFNDVLTFYLGMGMLPMLLSSRAVAISINHKRLPKLRELFSSELDVSEKDRKWLRVAKRIFICWALFFFIAWLLDVPASESIEETIKIAVGFTAFLFNQLGFVLNSILFNIEHYDPDKDVVKTNYQYWRVSSFFPGFKDPVRAVVSLTTIVSVFMWAVVIFYF</sequence>
<reference evidence="2" key="1">
    <citation type="submission" date="2020-06" db="EMBL/GenBank/DDBJ databases">
        <authorList>
            <person name="Dong N."/>
        </authorList>
    </citation>
    <scope>NUCLEOTIDE SEQUENCE</scope>
    <source>
        <strain evidence="2">DF46-2-2</strain>
    </source>
</reference>
<comment type="caution">
    <text evidence="2">The sequence shown here is derived from an EMBL/GenBank/DDBJ whole genome shotgun (WGS) entry which is preliminary data.</text>
</comment>
<protein>
    <submittedName>
        <fullName evidence="2">Uncharacterized protein</fullName>
    </submittedName>
</protein>
<dbReference type="Proteomes" id="UP001173465">
    <property type="component" value="Unassembled WGS sequence"/>
</dbReference>
<accession>A0AAW7DXI8</accession>
<gene>
    <name evidence="2" type="ORF">HX099_12155</name>
</gene>